<keyword evidence="5" id="KW-0411">Iron-sulfur</keyword>
<keyword evidence="4" id="KW-0408">Iron</keyword>
<reference evidence="7" key="1">
    <citation type="submission" date="2023-06" db="EMBL/GenBank/DDBJ databases">
        <title>Identification and characterization of horizontal gene transfer across gut microbiota members of farm animals based on homology search.</title>
        <authorList>
            <person name="Zeman M."/>
            <person name="Kubasova T."/>
            <person name="Jahodarova E."/>
            <person name="Nykrynova M."/>
            <person name="Rychlik I."/>
        </authorList>
    </citation>
    <scope>NUCLEOTIDE SEQUENCE [LARGE SCALE GENOMIC DNA]</scope>
    <source>
        <strain evidence="7">ET340</strain>
    </source>
</reference>
<gene>
    <name evidence="6" type="ORF">QUW08_14615</name>
</gene>
<sequence>MGRTLNYDVVVIGGGPAGSVAAIAAARHGASVLLVEQNGYLGGMLTMAGTGPQMTFHAGKTQVVRGIADEIIERLKEKKLSPGHMEDFVGYASSVTPFDAEGMKLVLEQMACEAGVQLLYHTVYTGCDVENGTIIRVHLYSKNGFFDVTAKVFLDCSADADLATHAGVTSCYGRESDHLAQPMSMNIKVDHVDRQKMMEYVKSHQDDMLSTIPFDHLEQIPRTGMQGAYSVIRLAKERGELHVDRDMVLCFETNTLGEMILNMSRIIKKSAVDAFDLTDAEIEGRRQAWEIVAFMRKYIPGFENCRLISTGPHIGIRESRKIDGRYKLTADDLLQNRMFPDAIAMGGYPIDVHSPDGAAMKHRFLRPGSWYSIPYRCLTTREIQNLIVAGRCISATHEACAAIRVTPIVMAAAQAAGTAAAQSAALGQPANALDTDTLRATLKADGMFLEPYVAEQTQE</sequence>
<keyword evidence="2" id="KW-0479">Metal-binding</keyword>
<dbReference type="Gene3D" id="3.50.50.60">
    <property type="entry name" value="FAD/NAD(P)-binding domain"/>
    <property type="match status" value="1"/>
</dbReference>
<reference evidence="6 7" key="3">
    <citation type="submission" date="2023-06" db="EMBL/GenBank/DDBJ databases">
        <authorList>
            <person name="Zeman M."/>
            <person name="Kubasova T."/>
            <person name="Jahodarova E."/>
            <person name="Nykrynova M."/>
            <person name="Rychlik I."/>
        </authorList>
    </citation>
    <scope>NUCLEOTIDE SEQUENCE [LARGE SCALE GENOMIC DNA]</scope>
    <source>
        <strain evidence="6 7">ET340</strain>
    </source>
</reference>
<evidence type="ECO:0000256" key="4">
    <source>
        <dbReference type="ARBA" id="ARBA00023004"/>
    </source>
</evidence>
<dbReference type="Pfam" id="PF12831">
    <property type="entry name" value="FAD_oxidored"/>
    <property type="match status" value="1"/>
</dbReference>
<name>A0ABT7UUD6_9FIRM</name>
<dbReference type="Proteomes" id="UP001529380">
    <property type="component" value="Unassembled WGS sequence"/>
</dbReference>
<dbReference type="EMBL" id="JAUDCL010000043">
    <property type="protein sequence ID" value="MDM8202515.1"/>
    <property type="molecule type" value="Genomic_DNA"/>
</dbReference>
<dbReference type="InterPro" id="IPR036188">
    <property type="entry name" value="FAD/NAD-bd_sf"/>
</dbReference>
<dbReference type="SUPFAM" id="SSF51905">
    <property type="entry name" value="FAD/NAD(P)-binding domain"/>
    <property type="match status" value="1"/>
</dbReference>
<evidence type="ECO:0000313" key="7">
    <source>
        <dbReference type="Proteomes" id="UP001529380"/>
    </source>
</evidence>
<keyword evidence="1" id="KW-0004">4Fe-4S</keyword>
<dbReference type="RefSeq" id="WP_289600775.1">
    <property type="nucleotide sequence ID" value="NZ_JAUDCL010000043.1"/>
</dbReference>
<evidence type="ECO:0000256" key="5">
    <source>
        <dbReference type="ARBA" id="ARBA00023014"/>
    </source>
</evidence>
<evidence type="ECO:0000256" key="2">
    <source>
        <dbReference type="ARBA" id="ARBA00022723"/>
    </source>
</evidence>
<evidence type="ECO:0000256" key="1">
    <source>
        <dbReference type="ARBA" id="ARBA00022485"/>
    </source>
</evidence>
<comment type="caution">
    <text evidence="6">The sequence shown here is derived from an EMBL/GenBank/DDBJ whole genome shotgun (WGS) entry which is preliminary data.</text>
</comment>
<keyword evidence="7" id="KW-1185">Reference proteome</keyword>
<dbReference type="InterPro" id="IPR039650">
    <property type="entry name" value="HdrA-like"/>
</dbReference>
<dbReference type="PANTHER" id="PTHR43498:SF1">
    <property type="entry name" value="COB--COM HETERODISULFIDE REDUCTASE IRON-SULFUR SUBUNIT A"/>
    <property type="match status" value="1"/>
</dbReference>
<dbReference type="PANTHER" id="PTHR43498">
    <property type="entry name" value="FERREDOXIN:COB-COM HETERODISULFIDE REDUCTASE SUBUNIT A"/>
    <property type="match status" value="1"/>
</dbReference>
<proteinExistence type="predicted"/>
<evidence type="ECO:0000313" key="6">
    <source>
        <dbReference type="EMBL" id="MDM8202515.1"/>
    </source>
</evidence>
<reference evidence="6 7" key="2">
    <citation type="submission" date="2023-06" db="EMBL/GenBank/DDBJ databases">
        <title>Identification and characterization of horizontal gene transfer across gut microbiota members of farm animals based on homology search.</title>
        <authorList>
            <person name="Schwarzerova J."/>
            <person name="Nykrynova M."/>
            <person name="Jureckova K."/>
            <person name="Cejkova D."/>
            <person name="Rychlik I."/>
        </authorList>
    </citation>
    <scope>NUCLEOTIDE SEQUENCE [LARGE SCALE GENOMIC DNA]</scope>
    <source>
        <strain evidence="6 7">ET340</strain>
    </source>
</reference>
<protein>
    <submittedName>
        <fullName evidence="6">FAD-dependent oxidoreductase</fullName>
    </submittedName>
</protein>
<dbReference type="PRINTS" id="PR00411">
    <property type="entry name" value="PNDRDTASEI"/>
</dbReference>
<accession>A0ABT7UUD6</accession>
<organism evidence="6 7">
    <name type="scientific">Allofournierella massiliensis</name>
    <dbReference type="NCBI Taxonomy" id="1650663"/>
    <lineage>
        <taxon>Bacteria</taxon>
        <taxon>Bacillati</taxon>
        <taxon>Bacillota</taxon>
        <taxon>Clostridia</taxon>
        <taxon>Eubacteriales</taxon>
        <taxon>Oscillospiraceae</taxon>
        <taxon>Allofournierella</taxon>
    </lineage>
</organism>
<keyword evidence="3" id="KW-0560">Oxidoreductase</keyword>
<evidence type="ECO:0000256" key="3">
    <source>
        <dbReference type="ARBA" id="ARBA00023002"/>
    </source>
</evidence>